<dbReference type="Pfam" id="PF02830">
    <property type="entry name" value="V4R"/>
    <property type="match status" value="1"/>
</dbReference>
<reference evidence="2" key="1">
    <citation type="submission" date="2020-06" db="EMBL/GenBank/DDBJ databases">
        <title>Unique genomic features of the anaerobic methanotrophic archaea.</title>
        <authorList>
            <person name="Chadwick G.L."/>
            <person name="Skennerton C.T."/>
            <person name="Laso-Perez R."/>
            <person name="Leu A.O."/>
            <person name="Speth D.R."/>
            <person name="Yu H."/>
            <person name="Morgan-Lang C."/>
            <person name="Hatzenpichler R."/>
            <person name="Goudeau D."/>
            <person name="Malmstrom R."/>
            <person name="Brazelton W.J."/>
            <person name="Woyke T."/>
            <person name="Hallam S.J."/>
            <person name="Tyson G.W."/>
            <person name="Wegener G."/>
            <person name="Boetius A."/>
            <person name="Orphan V."/>
        </authorList>
    </citation>
    <scope>NUCLEOTIDE SEQUENCE</scope>
</reference>
<dbReference type="PANTHER" id="PTHR35090">
    <property type="entry name" value="DNA-DIRECTED RNA POLYMERASE SUBUNIT I"/>
    <property type="match status" value="1"/>
</dbReference>
<dbReference type="InterPro" id="IPR024096">
    <property type="entry name" value="NO_sig/Golgi_transp_ligand-bd"/>
</dbReference>
<dbReference type="SMART" id="SM00989">
    <property type="entry name" value="V4R"/>
    <property type="match status" value="1"/>
</dbReference>
<evidence type="ECO:0000259" key="1">
    <source>
        <dbReference type="SMART" id="SM00989"/>
    </source>
</evidence>
<organism evidence="2">
    <name type="scientific">Candidatus Methanophagaceae archaeon ANME-1 ERB6</name>
    <dbReference type="NCBI Taxonomy" id="2759912"/>
    <lineage>
        <taxon>Archaea</taxon>
        <taxon>Methanobacteriati</taxon>
        <taxon>Methanobacteriota</taxon>
        <taxon>Stenosarchaea group</taxon>
        <taxon>Methanomicrobia</taxon>
        <taxon>Candidatus Methanophagales</taxon>
        <taxon>Candidatus Methanophagaceae</taxon>
    </lineage>
</organism>
<dbReference type="PANTHER" id="PTHR35090:SF2">
    <property type="entry name" value="ARSR FAMILY TRANSCRIPTIONAL REGULATOR"/>
    <property type="match status" value="1"/>
</dbReference>
<evidence type="ECO:0000313" key="3">
    <source>
        <dbReference type="EMBL" id="QNO52679.1"/>
    </source>
</evidence>
<feature type="domain" description="4-vinyl reductase 4VR" evidence="1">
    <location>
        <begin position="227"/>
        <end position="288"/>
    </location>
</feature>
<dbReference type="EMBL" id="MT631516">
    <property type="protein sequence ID" value="QNO52647.1"/>
    <property type="molecule type" value="Genomic_DNA"/>
</dbReference>
<gene>
    <name evidence="2" type="ORF">CKMLAADM_00012</name>
    <name evidence="3" type="ORF">OOKFEKOF_00018</name>
</gene>
<accession>A0A7G9YXB3</accession>
<dbReference type="InterPro" id="IPR004096">
    <property type="entry name" value="V4R"/>
</dbReference>
<protein>
    <recommendedName>
        <fullName evidence="1">4-vinyl reductase 4VR domain-containing protein</fullName>
    </recommendedName>
</protein>
<dbReference type="SUPFAM" id="SSF111126">
    <property type="entry name" value="Ligand-binding domain in the NO signalling and Golgi transport"/>
    <property type="match status" value="1"/>
</dbReference>
<dbReference type="AlphaFoldDB" id="A0A7G9YXB3"/>
<dbReference type="EMBL" id="MT631517">
    <property type="protein sequence ID" value="QNO52679.1"/>
    <property type="molecule type" value="Genomic_DNA"/>
</dbReference>
<dbReference type="Gene3D" id="3.30.1380.20">
    <property type="entry name" value="Trafficking protein particle complex subunit 3"/>
    <property type="match status" value="1"/>
</dbReference>
<sequence>MGVEREDELEGLIDKLWWIFLDKVRKKYLFSWDSVPGDDDEKLKQFLRDDLDISWAEDVEINKSDDDKTIYIFKDENSAEIKIDKKKEIATLKIRGGRTRDLIVKKEEGKLNIYGRKKKRGPGARSAELGDEVDLFLPQIRALFLMRNPKFPEFIYGPSCRGARRNALTILDNVETLPDLFCYLVYKKNDKSLSRLINMLFREIMEINKEGLLSVENVYTDPPEHIKIALKLKECAECFGVEANHPICYHHAGTLTGIVSALWGKKLYGYETECCAAGGDNCEFIIETNSEEHEKYLNPGKIDFSLHKRLEDTLDRKIHRSIGDEIDLRYYQLVILNSLIENPTMFRESSHLGGIDYGKELASFLQAHYNKKGEELFDVISRYYRCLKHLRIEIKKGADEIRAKEVAEISGLPKNELFLGFLFGELESLFSAIRKEVVIENKAFENDDLVITFKKQE</sequence>
<evidence type="ECO:0000313" key="2">
    <source>
        <dbReference type="EMBL" id="QNO52647.1"/>
    </source>
</evidence>
<proteinExistence type="predicted"/>
<name>A0A7G9YXB3_9EURY</name>